<evidence type="ECO:0000256" key="2">
    <source>
        <dbReference type="ARBA" id="ARBA00022692"/>
    </source>
</evidence>
<feature type="transmembrane region" description="Helical" evidence="6">
    <location>
        <begin position="414"/>
        <end position="434"/>
    </location>
</feature>
<feature type="transmembrane region" description="Helical" evidence="6">
    <location>
        <begin position="166"/>
        <end position="188"/>
    </location>
</feature>
<dbReference type="Gene3D" id="1.20.1250.20">
    <property type="entry name" value="MFS general substrate transporter like domains"/>
    <property type="match status" value="1"/>
</dbReference>
<evidence type="ECO:0000256" key="5">
    <source>
        <dbReference type="SAM" id="MobiDB-lite"/>
    </source>
</evidence>
<dbReference type="Gene3D" id="1.20.1720.10">
    <property type="entry name" value="Multidrug resistance protein D"/>
    <property type="match status" value="1"/>
</dbReference>
<feature type="transmembrane region" description="Helical" evidence="6">
    <location>
        <begin position="446"/>
        <end position="469"/>
    </location>
</feature>
<proteinExistence type="predicted"/>
<feature type="transmembrane region" description="Helical" evidence="6">
    <location>
        <begin position="309"/>
        <end position="329"/>
    </location>
</feature>
<dbReference type="InterPro" id="IPR011701">
    <property type="entry name" value="MFS"/>
</dbReference>
<dbReference type="Pfam" id="PF07690">
    <property type="entry name" value="MFS_1"/>
    <property type="match status" value="1"/>
</dbReference>
<reference evidence="8 9" key="1">
    <citation type="submission" date="2024-01" db="EMBL/GenBank/DDBJ databases">
        <authorList>
            <person name="Allen C."/>
            <person name="Tagirdzhanova G."/>
        </authorList>
    </citation>
    <scope>NUCLEOTIDE SEQUENCE [LARGE SCALE GENOMIC DNA]</scope>
    <source>
        <strain evidence="8 9">CBS 573.63</strain>
    </source>
</reference>
<evidence type="ECO:0000256" key="3">
    <source>
        <dbReference type="ARBA" id="ARBA00022989"/>
    </source>
</evidence>
<accession>A0ABP0D812</accession>
<protein>
    <recommendedName>
        <fullName evidence="7">Major facilitator superfamily (MFS) profile domain-containing protein</fullName>
    </recommendedName>
</protein>
<feature type="transmembrane region" description="Helical" evidence="6">
    <location>
        <begin position="481"/>
        <end position="506"/>
    </location>
</feature>
<feature type="transmembrane region" description="Helical" evidence="6">
    <location>
        <begin position="73"/>
        <end position="91"/>
    </location>
</feature>
<dbReference type="Proteomes" id="UP001642501">
    <property type="component" value="Unassembled WGS sequence"/>
</dbReference>
<dbReference type="InterPro" id="IPR020846">
    <property type="entry name" value="MFS_dom"/>
</dbReference>
<evidence type="ECO:0000256" key="1">
    <source>
        <dbReference type="ARBA" id="ARBA00004141"/>
    </source>
</evidence>
<organism evidence="8 9">
    <name type="scientific">Sporothrix epigloea</name>
    <dbReference type="NCBI Taxonomy" id="1892477"/>
    <lineage>
        <taxon>Eukaryota</taxon>
        <taxon>Fungi</taxon>
        <taxon>Dikarya</taxon>
        <taxon>Ascomycota</taxon>
        <taxon>Pezizomycotina</taxon>
        <taxon>Sordariomycetes</taxon>
        <taxon>Sordariomycetidae</taxon>
        <taxon>Ophiostomatales</taxon>
        <taxon>Ophiostomataceae</taxon>
        <taxon>Sporothrix</taxon>
    </lineage>
</organism>
<evidence type="ECO:0000259" key="7">
    <source>
        <dbReference type="PROSITE" id="PS50850"/>
    </source>
</evidence>
<feature type="region of interest" description="Disordered" evidence="5">
    <location>
        <begin position="1"/>
        <end position="48"/>
    </location>
</feature>
<keyword evidence="9" id="KW-1185">Reference proteome</keyword>
<dbReference type="EMBL" id="CAWUOM010000010">
    <property type="protein sequence ID" value="CAK7264354.1"/>
    <property type="molecule type" value="Genomic_DNA"/>
</dbReference>
<dbReference type="InterPro" id="IPR036259">
    <property type="entry name" value="MFS_trans_sf"/>
</dbReference>
<evidence type="ECO:0000313" key="9">
    <source>
        <dbReference type="Proteomes" id="UP001642501"/>
    </source>
</evidence>
<feature type="domain" description="Major facilitator superfamily (MFS) profile" evidence="7">
    <location>
        <begin position="76"/>
        <end position="593"/>
    </location>
</feature>
<keyword evidence="2 6" id="KW-0812">Transmembrane</keyword>
<dbReference type="PROSITE" id="PS50850">
    <property type="entry name" value="MFS"/>
    <property type="match status" value="1"/>
</dbReference>
<evidence type="ECO:0000256" key="6">
    <source>
        <dbReference type="SAM" id="Phobius"/>
    </source>
</evidence>
<keyword evidence="3 6" id="KW-1133">Transmembrane helix</keyword>
<sequence length="634" mass="66815">MAPRRSGRQASSEVDPLLPSSQRSLKTSSYTDVSSSSSITDAPSSAGASAHTRRLSTASAATASTQSISTGRACAVAFCMWVLIFLQSSNMSGMAMAQSVIAADLEAYEHAMWFTSAYLISSASFAPIVGRLATIFSAAQLTAVSGLLFAVGTVVTSQAPNLSTFLTGRVIVGIGGAGTMTLSLIVVLQFTSKRRRGIMIGLVNAGFTVGMSMGAVLYGALLPVLGWRTLFLVQAPVAIVSGFALLLIMPHLDDMHDGSSSGNENGAKKFGDKELSVWQKLARVDYLGATLLTLFIVLFLYGMSGTIRLMPILLSGVFLLLFLATEAWYVPHVTGGDPIIPYEVLGSRGVLFSCIAQLGVMAARWTILYYAPIYALAVCGYPAALAGSALIPTNLGFGVGGLVVGWLHVRRSGAFWLPSVVSVFFFACSLALVGRLSRAHESANGPVAFVFALFANGFCTGAFLNYTLAHLLHLTRPSTHFIITSLLATFRGFSGSFGTSIGGGYFMRRLAAELADGFEKLDGGSLSSARRILITQLVGSPALVFGDDSQGLPALNDTERKVAVVSYETALGNLFRWAALVALLVLLVQAGTGWAGPKPSSNADAVEAGAVFQDEEDEEEILEAIVEHNATMEA</sequence>
<feature type="transmembrane region" description="Helical" evidence="6">
    <location>
        <begin position="284"/>
        <end position="303"/>
    </location>
</feature>
<gene>
    <name evidence="8" type="ORF">SEPCBS57363_001027</name>
</gene>
<feature type="transmembrane region" description="Helical" evidence="6">
    <location>
        <begin position="200"/>
        <end position="221"/>
    </location>
</feature>
<feature type="transmembrane region" description="Helical" evidence="6">
    <location>
        <begin position="574"/>
        <end position="595"/>
    </location>
</feature>
<dbReference type="SUPFAM" id="SSF103473">
    <property type="entry name" value="MFS general substrate transporter"/>
    <property type="match status" value="1"/>
</dbReference>
<dbReference type="PANTHER" id="PTHR23501">
    <property type="entry name" value="MAJOR FACILITATOR SUPERFAMILY"/>
    <property type="match status" value="1"/>
</dbReference>
<comment type="caution">
    <text evidence="8">The sequence shown here is derived from an EMBL/GenBank/DDBJ whole genome shotgun (WGS) entry which is preliminary data.</text>
</comment>
<feature type="transmembrane region" description="Helical" evidence="6">
    <location>
        <begin position="111"/>
        <end position="129"/>
    </location>
</feature>
<feature type="transmembrane region" description="Helical" evidence="6">
    <location>
        <begin position="141"/>
        <end position="160"/>
    </location>
</feature>
<feature type="transmembrane region" description="Helical" evidence="6">
    <location>
        <begin position="383"/>
        <end position="407"/>
    </location>
</feature>
<feature type="transmembrane region" description="Helical" evidence="6">
    <location>
        <begin position="350"/>
        <end position="371"/>
    </location>
</feature>
<dbReference type="PANTHER" id="PTHR23501:SF6">
    <property type="entry name" value="MULTIDRUG TRANSPORTER, PUTATIVE (AFU_ORTHOLOGUE AFUA_3G14560)-RELATED"/>
    <property type="match status" value="1"/>
</dbReference>
<name>A0ABP0D812_9PEZI</name>
<comment type="subcellular location">
    <subcellularLocation>
        <location evidence="1">Membrane</location>
        <topology evidence="1">Multi-pass membrane protein</topology>
    </subcellularLocation>
</comment>
<evidence type="ECO:0000256" key="4">
    <source>
        <dbReference type="ARBA" id="ARBA00023136"/>
    </source>
</evidence>
<evidence type="ECO:0000313" key="8">
    <source>
        <dbReference type="EMBL" id="CAK7264354.1"/>
    </source>
</evidence>
<keyword evidence="4 6" id="KW-0472">Membrane</keyword>
<feature type="compositionally biased region" description="Low complexity" evidence="5">
    <location>
        <begin position="24"/>
        <end position="48"/>
    </location>
</feature>